<dbReference type="InterPro" id="IPR029016">
    <property type="entry name" value="GAF-like_dom_sf"/>
</dbReference>
<dbReference type="Gene3D" id="3.30.565.10">
    <property type="entry name" value="Histidine kinase-like ATPase, C-terminal domain"/>
    <property type="match status" value="1"/>
</dbReference>
<dbReference type="InterPro" id="IPR036890">
    <property type="entry name" value="HATPase_C_sf"/>
</dbReference>
<dbReference type="SMART" id="SM00387">
    <property type="entry name" value="HATPase_c"/>
    <property type="match status" value="1"/>
</dbReference>
<dbReference type="Pfam" id="PF13185">
    <property type="entry name" value="GAF_2"/>
    <property type="match status" value="2"/>
</dbReference>
<protein>
    <submittedName>
        <fullName evidence="7">Putative histidine kinase response regulator</fullName>
    </submittedName>
</protein>
<dbReference type="KEGG" id="pry:Prubr_61930"/>
<dbReference type="SUPFAM" id="SSF55781">
    <property type="entry name" value="GAF domain-like"/>
    <property type="match status" value="2"/>
</dbReference>
<evidence type="ECO:0000256" key="1">
    <source>
        <dbReference type="ARBA" id="ARBA00022679"/>
    </source>
</evidence>
<evidence type="ECO:0000259" key="6">
    <source>
        <dbReference type="SMART" id="SM00387"/>
    </source>
</evidence>
<dbReference type="PANTHER" id="PTHR24421">
    <property type="entry name" value="NITRATE/NITRITE SENSOR PROTEIN NARX-RELATED"/>
    <property type="match status" value="1"/>
</dbReference>
<dbReference type="GO" id="GO:0016020">
    <property type="term" value="C:membrane"/>
    <property type="evidence" value="ECO:0007669"/>
    <property type="project" value="InterPro"/>
</dbReference>
<dbReference type="InterPro" id="IPR011712">
    <property type="entry name" value="Sig_transdc_His_kin_sub3_dim/P"/>
</dbReference>
<feature type="domain" description="GAF" evidence="5">
    <location>
        <begin position="270"/>
        <end position="428"/>
    </location>
</feature>
<name>A0A810N6I8_9ACTN</name>
<organism evidence="7 8">
    <name type="scientific">Polymorphospora rubra</name>
    <dbReference type="NCBI Taxonomy" id="338584"/>
    <lineage>
        <taxon>Bacteria</taxon>
        <taxon>Bacillati</taxon>
        <taxon>Actinomycetota</taxon>
        <taxon>Actinomycetes</taxon>
        <taxon>Micromonosporales</taxon>
        <taxon>Micromonosporaceae</taxon>
        <taxon>Polymorphospora</taxon>
    </lineage>
</organism>
<dbReference type="AlphaFoldDB" id="A0A810N6I8"/>
<dbReference type="InterPro" id="IPR003594">
    <property type="entry name" value="HATPase_dom"/>
</dbReference>
<dbReference type="PANTHER" id="PTHR24421:SF56">
    <property type="entry name" value="OXYGEN SENSOR HISTIDINE KINASE RESPONSE REGULATOR DOST"/>
    <property type="match status" value="1"/>
</dbReference>
<dbReference type="SMART" id="SM00065">
    <property type="entry name" value="GAF"/>
    <property type="match status" value="2"/>
</dbReference>
<dbReference type="Gene3D" id="3.30.450.40">
    <property type="match status" value="2"/>
</dbReference>
<gene>
    <name evidence="7" type="ORF">Prubr_61930</name>
</gene>
<dbReference type="CDD" id="cd16917">
    <property type="entry name" value="HATPase_UhpB-NarQ-NarX-like"/>
    <property type="match status" value="1"/>
</dbReference>
<dbReference type="GO" id="GO:0046983">
    <property type="term" value="F:protein dimerization activity"/>
    <property type="evidence" value="ECO:0007669"/>
    <property type="project" value="InterPro"/>
</dbReference>
<dbReference type="Pfam" id="PF07730">
    <property type="entry name" value="HisKA_3"/>
    <property type="match status" value="1"/>
</dbReference>
<feature type="domain" description="GAF" evidence="5">
    <location>
        <begin position="102"/>
        <end position="249"/>
    </location>
</feature>
<keyword evidence="1" id="KW-0808">Transferase</keyword>
<feature type="compositionally biased region" description="Basic and acidic residues" evidence="4">
    <location>
        <begin position="319"/>
        <end position="329"/>
    </location>
</feature>
<evidence type="ECO:0000256" key="3">
    <source>
        <dbReference type="ARBA" id="ARBA00023012"/>
    </source>
</evidence>
<dbReference type="Pfam" id="PF02518">
    <property type="entry name" value="HATPase_c"/>
    <property type="match status" value="1"/>
</dbReference>
<keyword evidence="8" id="KW-1185">Reference proteome</keyword>
<feature type="domain" description="Histidine kinase/HSP90-like ATPase" evidence="6">
    <location>
        <begin position="538"/>
        <end position="628"/>
    </location>
</feature>
<dbReference type="EMBL" id="AP023359">
    <property type="protein sequence ID" value="BCJ69172.1"/>
    <property type="molecule type" value="Genomic_DNA"/>
</dbReference>
<dbReference type="GO" id="GO:0000155">
    <property type="term" value="F:phosphorelay sensor kinase activity"/>
    <property type="evidence" value="ECO:0007669"/>
    <property type="project" value="InterPro"/>
</dbReference>
<keyword evidence="2 7" id="KW-0418">Kinase</keyword>
<evidence type="ECO:0000256" key="2">
    <source>
        <dbReference type="ARBA" id="ARBA00022777"/>
    </source>
</evidence>
<keyword evidence="3" id="KW-0902">Two-component regulatory system</keyword>
<dbReference type="InterPro" id="IPR050482">
    <property type="entry name" value="Sensor_HK_TwoCompSys"/>
</dbReference>
<evidence type="ECO:0000313" key="7">
    <source>
        <dbReference type="EMBL" id="BCJ69172.1"/>
    </source>
</evidence>
<sequence length="628" mass="66626">MAGGLPATRAAGTWAGPVGAHRPARPTLVVVGRAAVDRIGRMGAPGDPANRDTPSLGLTPLSRVRLDELLREMLDRVGEVVASRERLRALLDAVVGIGTDLDLRSTLSRIVAAACELAGARYGALGVVGPDRQLTEFITHGISPEAHAAIGDLPHGRGVLGLLIEDPRPVRMPDITRHPKSYGFPANHPPMHSFLGAPIRIRDTVFGNLYLAEKQGSAEFTDDDEEIVTALAAAAGVAIENARLYAVASRRERWLAAAAEITSVLLGEVRRTDALALVARRAREVAEAEMVLVLLYDDETERFTVEVLDAESTPGDRSGPADDGTRRENGLVGTVLPAADTTFSASVTRREQVLVDSLAAAAPWPTAVSAGPAVIAPLAAGETLHGVLVVAHRAGRQVRADDDAPLLASFAGQAALAMERARAQEEREMLVVLEDRERIARDLHDVVIQRLFATGLHLQSTMPLAGSRPELTGRLNAAVDDLDSTIRDIRRAIFELRTPATAELRTEITEVVRGSAGSFGFRPALEMTGPIDSAVPEAVRPDLLAVLGEALSNAVRHARAGRVAVAVRVAGGRLTVEVVDDGVGCDPAKARGGLVNLGERARRHGGEFEIGAAEPHGTRLHWTVPLPT</sequence>
<evidence type="ECO:0000256" key="4">
    <source>
        <dbReference type="SAM" id="MobiDB-lite"/>
    </source>
</evidence>
<proteinExistence type="predicted"/>
<dbReference type="InterPro" id="IPR003018">
    <property type="entry name" value="GAF"/>
</dbReference>
<dbReference type="SUPFAM" id="SSF55874">
    <property type="entry name" value="ATPase domain of HSP90 chaperone/DNA topoisomerase II/histidine kinase"/>
    <property type="match status" value="1"/>
</dbReference>
<reference evidence="7" key="1">
    <citation type="submission" date="2020-08" db="EMBL/GenBank/DDBJ databases">
        <title>Whole genome shotgun sequence of Polymorphospora rubra NBRC 101157.</title>
        <authorList>
            <person name="Komaki H."/>
            <person name="Tamura T."/>
        </authorList>
    </citation>
    <scope>NUCLEOTIDE SEQUENCE</scope>
    <source>
        <strain evidence="7">NBRC 101157</strain>
    </source>
</reference>
<dbReference type="Proteomes" id="UP000680866">
    <property type="component" value="Chromosome"/>
</dbReference>
<feature type="region of interest" description="Disordered" evidence="4">
    <location>
        <begin position="310"/>
        <end position="329"/>
    </location>
</feature>
<accession>A0A810N6I8</accession>
<evidence type="ECO:0000259" key="5">
    <source>
        <dbReference type="SMART" id="SM00065"/>
    </source>
</evidence>
<evidence type="ECO:0000313" key="8">
    <source>
        <dbReference type="Proteomes" id="UP000680866"/>
    </source>
</evidence>
<dbReference type="Gene3D" id="1.20.5.1930">
    <property type="match status" value="1"/>
</dbReference>